<proteinExistence type="predicted"/>
<dbReference type="AlphaFoldDB" id="A0A4U1EFL0"/>
<evidence type="ECO:0000313" key="3">
    <source>
        <dbReference type="Proteomes" id="UP000308365"/>
    </source>
</evidence>
<protein>
    <submittedName>
        <fullName evidence="2">Uncharacterized protein</fullName>
    </submittedName>
</protein>
<gene>
    <name evidence="2" type="ORF">EI555_021370</name>
</gene>
<dbReference type="EMBL" id="RWIC01001844">
    <property type="protein sequence ID" value="TKC34507.1"/>
    <property type="molecule type" value="Genomic_DNA"/>
</dbReference>
<comment type="caution">
    <text evidence="2">The sequence shown here is derived from an EMBL/GenBank/DDBJ whole genome shotgun (WGS) entry which is preliminary data.</text>
</comment>
<sequence length="445" mass="46223">CARGEGAAGSAESGKPLCTQPRRLWVSRSWELPATPPTGLGCSWGLHPQVGTPWPCSGPARPAEEGGCLLSVPPVVPQDSLEQALLDGLLAAEGLRQTMRSSFFGGASGGRGGVHLAGLSPGHVGREPGAQEEQPPCDSPRNPVSTSGLEACFLIPRSGALGPARDSGWRDAAYCLFASWPDSPQPNPGVPAPPHRDDALLPDRAGLMAAAPRPPSSPRPAALARPSRHLSTSSGARGAQKPGRAAWPGPPRRDVCGNIPFSVAQRKPLPPPTPSTSDDAAAAFPSLWPPPPLRWLAAGAPVVRPATARRPSRLRAGTLPALAGGRPSTCPPLGARLCVSWPPLCTRAAPGARSQPSSVTHGAPRASVGSFLKRNDGGAAPWACKRSCLERAWQGPRAEGAELLTVRLQALWAWVLCVTRGCVPSRREAACGEEGWAHGCPSRPP</sequence>
<evidence type="ECO:0000313" key="2">
    <source>
        <dbReference type="EMBL" id="TKC34507.1"/>
    </source>
</evidence>
<dbReference type="Proteomes" id="UP000308365">
    <property type="component" value="Unassembled WGS sequence"/>
</dbReference>
<reference evidence="3" key="1">
    <citation type="journal article" date="2019" name="IScience">
        <title>Narwhal Genome Reveals Long-Term Low Genetic Diversity despite Current Large Abundance Size.</title>
        <authorList>
            <person name="Westbury M.V."/>
            <person name="Petersen B."/>
            <person name="Garde E."/>
            <person name="Heide-Jorgensen M.P."/>
            <person name="Lorenzen E.D."/>
        </authorList>
    </citation>
    <scope>NUCLEOTIDE SEQUENCE [LARGE SCALE GENOMIC DNA]</scope>
</reference>
<feature type="non-terminal residue" evidence="2">
    <location>
        <position position="1"/>
    </location>
</feature>
<evidence type="ECO:0000256" key="1">
    <source>
        <dbReference type="SAM" id="MobiDB-lite"/>
    </source>
</evidence>
<organism evidence="2 3">
    <name type="scientific">Monodon monoceros</name>
    <name type="common">Narwhal</name>
    <name type="synonym">Ceratodon monodon</name>
    <dbReference type="NCBI Taxonomy" id="40151"/>
    <lineage>
        <taxon>Eukaryota</taxon>
        <taxon>Metazoa</taxon>
        <taxon>Chordata</taxon>
        <taxon>Craniata</taxon>
        <taxon>Vertebrata</taxon>
        <taxon>Euteleostomi</taxon>
        <taxon>Mammalia</taxon>
        <taxon>Eutheria</taxon>
        <taxon>Laurasiatheria</taxon>
        <taxon>Artiodactyla</taxon>
        <taxon>Whippomorpha</taxon>
        <taxon>Cetacea</taxon>
        <taxon>Odontoceti</taxon>
        <taxon>Monodontidae</taxon>
        <taxon>Monodon</taxon>
    </lineage>
</organism>
<feature type="region of interest" description="Disordered" evidence="1">
    <location>
        <begin position="208"/>
        <end position="254"/>
    </location>
</feature>
<name>A0A4U1EFL0_MONMO</name>
<accession>A0A4U1EFL0</accession>
<feature type="region of interest" description="Disordered" evidence="1">
    <location>
        <begin position="121"/>
        <end position="144"/>
    </location>
</feature>